<keyword evidence="3" id="KW-1185">Reference proteome</keyword>
<organism evidence="2 3">
    <name type="scientific">Iphiclides podalirius</name>
    <name type="common">scarce swallowtail</name>
    <dbReference type="NCBI Taxonomy" id="110791"/>
    <lineage>
        <taxon>Eukaryota</taxon>
        <taxon>Metazoa</taxon>
        <taxon>Ecdysozoa</taxon>
        <taxon>Arthropoda</taxon>
        <taxon>Hexapoda</taxon>
        <taxon>Insecta</taxon>
        <taxon>Pterygota</taxon>
        <taxon>Neoptera</taxon>
        <taxon>Endopterygota</taxon>
        <taxon>Lepidoptera</taxon>
        <taxon>Glossata</taxon>
        <taxon>Ditrysia</taxon>
        <taxon>Papilionoidea</taxon>
        <taxon>Papilionidae</taxon>
        <taxon>Papilioninae</taxon>
        <taxon>Iphiclides</taxon>
    </lineage>
</organism>
<evidence type="ECO:0000313" key="2">
    <source>
        <dbReference type="EMBL" id="CAH2045917.1"/>
    </source>
</evidence>
<evidence type="ECO:0000313" key="3">
    <source>
        <dbReference type="Proteomes" id="UP000837857"/>
    </source>
</evidence>
<name>A0ABN8I4C1_9NEOP</name>
<evidence type="ECO:0000256" key="1">
    <source>
        <dbReference type="SAM" id="MobiDB-lite"/>
    </source>
</evidence>
<gene>
    <name evidence="2" type="ORF">IPOD504_LOCUS5289</name>
</gene>
<proteinExistence type="predicted"/>
<feature type="region of interest" description="Disordered" evidence="1">
    <location>
        <begin position="20"/>
        <end position="70"/>
    </location>
</feature>
<feature type="non-terminal residue" evidence="2">
    <location>
        <position position="178"/>
    </location>
</feature>
<feature type="compositionally biased region" description="Pro residues" evidence="1">
    <location>
        <begin position="34"/>
        <end position="47"/>
    </location>
</feature>
<dbReference type="Proteomes" id="UP000837857">
    <property type="component" value="Chromosome 16"/>
</dbReference>
<dbReference type="EMBL" id="OW152828">
    <property type="protein sequence ID" value="CAH2045917.1"/>
    <property type="molecule type" value="Genomic_DNA"/>
</dbReference>
<sequence>MLASAMSTSLNRHSLSTMFQKRLARSSPGRPEKPPPVLAARPPPPAAIVPRAADGPRPPGWNGQPRRHGSSRFNVQHHNQELVKLPPIKGAIAFHQEVERHIQVFLSEPMPRLLDGGLFITPAEVVRKALTERVHVPHGSPPPPPPPPIPPFPLVNAAGDAYLVPALFPLPMQSEHPV</sequence>
<protein>
    <submittedName>
        <fullName evidence="2">Uncharacterized protein</fullName>
    </submittedName>
</protein>
<accession>A0ABN8I4C1</accession>
<reference evidence="2" key="1">
    <citation type="submission" date="2022-03" db="EMBL/GenBank/DDBJ databases">
        <authorList>
            <person name="Martin H S."/>
        </authorList>
    </citation>
    <scope>NUCLEOTIDE SEQUENCE</scope>
</reference>